<evidence type="ECO:0000313" key="3">
    <source>
        <dbReference type="EMBL" id="RJF94315.1"/>
    </source>
</evidence>
<dbReference type="OrthoDB" id="7272448at2"/>
<dbReference type="GO" id="GO:0005576">
    <property type="term" value="C:extracellular region"/>
    <property type="evidence" value="ECO:0007669"/>
    <property type="project" value="UniProtKB-SubCell"/>
</dbReference>
<dbReference type="GO" id="GO:0005509">
    <property type="term" value="F:calcium ion binding"/>
    <property type="evidence" value="ECO:0007669"/>
    <property type="project" value="InterPro"/>
</dbReference>
<dbReference type="Gene3D" id="2.150.10.10">
    <property type="entry name" value="Serralysin-like metalloprotease, C-terminal"/>
    <property type="match status" value="5"/>
</dbReference>
<dbReference type="PANTHER" id="PTHR38340:SF1">
    <property type="entry name" value="S-LAYER PROTEIN"/>
    <property type="match status" value="1"/>
</dbReference>
<reference evidence="3 4" key="1">
    <citation type="submission" date="2018-09" db="EMBL/GenBank/DDBJ databases">
        <authorList>
            <person name="Zhu H."/>
        </authorList>
    </citation>
    <scope>NUCLEOTIDE SEQUENCE [LARGE SCALE GENOMIC DNA]</scope>
    <source>
        <strain evidence="3 4">K1W22B-8</strain>
    </source>
</reference>
<dbReference type="InterPro" id="IPR050557">
    <property type="entry name" value="RTX_toxin/Mannuronan_C5-epim"/>
</dbReference>
<dbReference type="Pfam" id="PF00353">
    <property type="entry name" value="HemolysinCabind"/>
    <property type="match status" value="5"/>
</dbReference>
<sequence>MGGAGSDLLNGGAGRDTASYSTAPGRIVVDLNDPTQNRGDAEGDSFVSIEVITGSTADDIIRGANGLAMTLIGGDGADELVGGNLDDVLEGGLKDDVLTGGIGADALLGGDGIDTASYENSIRSVVIDLRPGGSLTGGDAVGDTFSSIEVFRGTNFSDVFIGNGQDLTFQGLGSGDTFIGSAGREVFDGGPGDDVVTYALSADAITLDLFDRTQDTGDVVGDRFLSIAAINGTALEDRLSGNDEANHFQGLSDDDVIDGRAGNDILSGDGGDDTLIGGQGADSMAGGDGIDIASYLQSTGVTVALDGTLTATGDAVGDSMEEIENLLGSRTDANRLRGNGGVNEITGGDARDTLEGQGGDDVLHGGKDVDRLFGGGNNDRLFGEAGDDILSGGSNRDTLIGDAGNDTLTGGTDLDRFQFTTREFGRDTVTDWQGGTDKLRTNLADDLSDFTVTGNGTTEVVLTLLSDVDSVIVLQAASAFTITNTDFEFV</sequence>
<dbReference type="InterPro" id="IPR001343">
    <property type="entry name" value="Hemolysn_Ca-bd"/>
</dbReference>
<evidence type="ECO:0000256" key="1">
    <source>
        <dbReference type="ARBA" id="ARBA00004613"/>
    </source>
</evidence>
<organism evidence="3 4">
    <name type="scientific">Oleomonas cavernae</name>
    <dbReference type="NCBI Taxonomy" id="2320859"/>
    <lineage>
        <taxon>Bacteria</taxon>
        <taxon>Pseudomonadati</taxon>
        <taxon>Pseudomonadota</taxon>
        <taxon>Alphaproteobacteria</taxon>
        <taxon>Acetobacterales</taxon>
        <taxon>Acetobacteraceae</taxon>
        <taxon>Oleomonas</taxon>
    </lineage>
</organism>
<evidence type="ECO:0000256" key="2">
    <source>
        <dbReference type="ARBA" id="ARBA00022525"/>
    </source>
</evidence>
<dbReference type="EMBL" id="QYUK01000008">
    <property type="protein sequence ID" value="RJF94315.1"/>
    <property type="molecule type" value="Genomic_DNA"/>
</dbReference>
<dbReference type="Proteomes" id="UP000284605">
    <property type="component" value="Unassembled WGS sequence"/>
</dbReference>
<dbReference type="InterPro" id="IPR011049">
    <property type="entry name" value="Serralysin-like_metalloprot_C"/>
</dbReference>
<dbReference type="PRINTS" id="PR00313">
    <property type="entry name" value="CABNDNGRPT"/>
</dbReference>
<dbReference type="AlphaFoldDB" id="A0A418WSW3"/>
<proteinExistence type="predicted"/>
<accession>A0A418WSW3</accession>
<dbReference type="PROSITE" id="PS00330">
    <property type="entry name" value="HEMOLYSIN_CALCIUM"/>
    <property type="match status" value="3"/>
</dbReference>
<comment type="subcellular location">
    <subcellularLocation>
        <location evidence="1">Secreted</location>
    </subcellularLocation>
</comment>
<dbReference type="InterPro" id="IPR018511">
    <property type="entry name" value="Hemolysin-typ_Ca-bd_CS"/>
</dbReference>
<evidence type="ECO:0000313" key="4">
    <source>
        <dbReference type="Proteomes" id="UP000284605"/>
    </source>
</evidence>
<protein>
    <submittedName>
        <fullName evidence="3">Calcium-binding protein</fullName>
    </submittedName>
</protein>
<dbReference type="RefSeq" id="WP_119775166.1">
    <property type="nucleotide sequence ID" value="NZ_QYUK01000008.1"/>
</dbReference>
<keyword evidence="2" id="KW-0964">Secreted</keyword>
<gene>
    <name evidence="3" type="ORF">D3874_00190</name>
</gene>
<keyword evidence="4" id="KW-1185">Reference proteome</keyword>
<name>A0A418WSW3_9PROT</name>
<comment type="caution">
    <text evidence="3">The sequence shown here is derived from an EMBL/GenBank/DDBJ whole genome shotgun (WGS) entry which is preliminary data.</text>
</comment>
<dbReference type="SUPFAM" id="SSF51120">
    <property type="entry name" value="beta-Roll"/>
    <property type="match status" value="3"/>
</dbReference>
<dbReference type="PANTHER" id="PTHR38340">
    <property type="entry name" value="S-LAYER PROTEIN"/>
    <property type="match status" value="1"/>
</dbReference>